<gene>
    <name evidence="1" type="ORF">MILVUS5_LOCUS30993</name>
</gene>
<evidence type="ECO:0000313" key="1">
    <source>
        <dbReference type="EMBL" id="CAJ2666137.1"/>
    </source>
</evidence>
<protein>
    <submittedName>
        <fullName evidence="1">Uncharacterized protein</fullName>
    </submittedName>
</protein>
<keyword evidence="2" id="KW-1185">Reference proteome</keyword>
<evidence type="ECO:0000313" key="2">
    <source>
        <dbReference type="Proteomes" id="UP001177021"/>
    </source>
</evidence>
<name>A0ACB0LFV8_TRIPR</name>
<proteinExistence type="predicted"/>
<comment type="caution">
    <text evidence="1">The sequence shown here is derived from an EMBL/GenBank/DDBJ whole genome shotgun (WGS) entry which is preliminary data.</text>
</comment>
<sequence>MAECEAPSFSLGFDLDLHNTPPNSPNHNITNLIVPDSESDHETRPDPHRRIFKRLRQGLPSPSVQHRTEPPSFIDAAEDHDDDDIEEFSSQDEPVQVSAPSSVRNRSVCSSSKVSLKGVGVLIPHSSTNPRKKTRKQDLEVPASVGLETSQSGTVFRKTAASPLRKFQLIDSDDDDDIVGEDVNCGNKPSPSTSMGPMCNRNTPVASFEQNNKTQVDDLNRNQEDLWKNLSPVKNFSIPMDIQASAGLKTEQSESVFPNPKLEASPLRKFQLIDSDDDDDDVIVIGENKLGPSSSTGNQATRLSSLKQDRKVQFVDVNQNQKHLSPVKNFSIPTPAFNDVCEEYFRSANNTQVPKSNNNETHRGVNSECQTDEQVWEAAGPLPPAHHYYFHDDPRVQELVLSRLCNFSLLGVNRLDQQQNIDYMGQFDSGGSTSRRSKSKNLNGSEGWVDPKIISSSSSRKKATKRNSTKSSAKKSKKNETSKLNSSDASANWVEPKDAGQRRVQASDQSTGHWYTGSDGRKVYVDKNGKESTGRSAYRLYRKESGATFKKSKKKTSAKKGKN</sequence>
<accession>A0ACB0LFV8</accession>
<dbReference type="EMBL" id="CASHSV030000513">
    <property type="protein sequence ID" value="CAJ2666137.1"/>
    <property type="molecule type" value="Genomic_DNA"/>
</dbReference>
<dbReference type="Proteomes" id="UP001177021">
    <property type="component" value="Unassembled WGS sequence"/>
</dbReference>
<organism evidence="1 2">
    <name type="scientific">Trifolium pratense</name>
    <name type="common">Red clover</name>
    <dbReference type="NCBI Taxonomy" id="57577"/>
    <lineage>
        <taxon>Eukaryota</taxon>
        <taxon>Viridiplantae</taxon>
        <taxon>Streptophyta</taxon>
        <taxon>Embryophyta</taxon>
        <taxon>Tracheophyta</taxon>
        <taxon>Spermatophyta</taxon>
        <taxon>Magnoliopsida</taxon>
        <taxon>eudicotyledons</taxon>
        <taxon>Gunneridae</taxon>
        <taxon>Pentapetalae</taxon>
        <taxon>rosids</taxon>
        <taxon>fabids</taxon>
        <taxon>Fabales</taxon>
        <taxon>Fabaceae</taxon>
        <taxon>Papilionoideae</taxon>
        <taxon>50 kb inversion clade</taxon>
        <taxon>NPAAA clade</taxon>
        <taxon>Hologalegina</taxon>
        <taxon>IRL clade</taxon>
        <taxon>Trifolieae</taxon>
        <taxon>Trifolium</taxon>
    </lineage>
</organism>
<reference evidence="1" key="1">
    <citation type="submission" date="2023-10" db="EMBL/GenBank/DDBJ databases">
        <authorList>
            <person name="Rodriguez Cubillos JULIANA M."/>
            <person name="De Vega J."/>
        </authorList>
    </citation>
    <scope>NUCLEOTIDE SEQUENCE</scope>
</reference>